<keyword evidence="1" id="KW-0732">Signal</keyword>
<reference evidence="2" key="1">
    <citation type="submission" date="2018-01" db="EMBL/GenBank/DDBJ databases">
        <title>An insight into the sialome of Amazonian anophelines.</title>
        <authorList>
            <person name="Ribeiro J.M."/>
            <person name="Scarpassa V."/>
            <person name="Calvo E."/>
        </authorList>
    </citation>
    <scope>NUCLEOTIDE SEQUENCE</scope>
    <source>
        <tissue evidence="2">Salivary glands</tissue>
    </source>
</reference>
<evidence type="ECO:0000313" key="2">
    <source>
        <dbReference type="EMBL" id="MBW31357.1"/>
    </source>
</evidence>
<name>A0A2M3ZS00_9DIPT</name>
<evidence type="ECO:0000256" key="1">
    <source>
        <dbReference type="SAM" id="SignalP"/>
    </source>
</evidence>
<organism evidence="2">
    <name type="scientific">Anopheles braziliensis</name>
    <dbReference type="NCBI Taxonomy" id="58242"/>
    <lineage>
        <taxon>Eukaryota</taxon>
        <taxon>Metazoa</taxon>
        <taxon>Ecdysozoa</taxon>
        <taxon>Arthropoda</taxon>
        <taxon>Hexapoda</taxon>
        <taxon>Insecta</taxon>
        <taxon>Pterygota</taxon>
        <taxon>Neoptera</taxon>
        <taxon>Endopterygota</taxon>
        <taxon>Diptera</taxon>
        <taxon>Nematocera</taxon>
        <taxon>Culicoidea</taxon>
        <taxon>Culicidae</taxon>
        <taxon>Anophelinae</taxon>
        <taxon>Anopheles</taxon>
    </lineage>
</organism>
<feature type="signal peptide" evidence="1">
    <location>
        <begin position="1"/>
        <end position="16"/>
    </location>
</feature>
<protein>
    <submittedName>
        <fullName evidence="2">Putative secreted peptide</fullName>
    </submittedName>
</protein>
<sequence>MVGNNLFVMIAAAVAAEWNRNNNVASDSTCSVQKEGRKYGGRIFSECNTNSALMSNSLIATPSSPPLL</sequence>
<feature type="chain" id="PRO_5014934598" evidence="1">
    <location>
        <begin position="17"/>
        <end position="68"/>
    </location>
</feature>
<dbReference type="EMBL" id="GGFM01010606">
    <property type="protein sequence ID" value="MBW31357.1"/>
    <property type="molecule type" value="Transcribed_RNA"/>
</dbReference>
<dbReference type="AlphaFoldDB" id="A0A2M3ZS00"/>
<proteinExistence type="predicted"/>
<accession>A0A2M3ZS00</accession>